<keyword evidence="4" id="KW-1133">Transmembrane helix</keyword>
<keyword evidence="4" id="KW-0812">Transmembrane</keyword>
<dbReference type="Proteomes" id="UP000663854">
    <property type="component" value="Unassembled WGS sequence"/>
</dbReference>
<dbReference type="PANTHER" id="PTHR47160:SF10">
    <property type="entry name" value="MULE TRANSPOSASE DOMAIN-CONTAINING PROTEIN"/>
    <property type="match status" value="1"/>
</dbReference>
<keyword evidence="3" id="KW-0862">Zinc</keyword>
<name>A0A814IBK3_9BILA</name>
<evidence type="ECO:0000256" key="1">
    <source>
        <dbReference type="ARBA" id="ARBA00022723"/>
    </source>
</evidence>
<feature type="domain" description="FLYWCH-type" evidence="5">
    <location>
        <begin position="9"/>
        <end position="64"/>
    </location>
</feature>
<comment type="caution">
    <text evidence="7">The sequence shown here is derived from an EMBL/GenBank/DDBJ whole genome shotgun (WGS) entry which is preliminary data.</text>
</comment>
<dbReference type="Proteomes" id="UP000663870">
    <property type="component" value="Unassembled WGS sequence"/>
</dbReference>
<organism evidence="7 8">
    <name type="scientific">Rotaria sordida</name>
    <dbReference type="NCBI Taxonomy" id="392033"/>
    <lineage>
        <taxon>Eukaryota</taxon>
        <taxon>Metazoa</taxon>
        <taxon>Spiralia</taxon>
        <taxon>Gnathifera</taxon>
        <taxon>Rotifera</taxon>
        <taxon>Eurotatoria</taxon>
        <taxon>Bdelloidea</taxon>
        <taxon>Philodinida</taxon>
        <taxon>Philodinidae</taxon>
        <taxon>Rotaria</taxon>
    </lineage>
</organism>
<dbReference type="EMBL" id="CAJNOH010000102">
    <property type="protein sequence ID" value="CAF0869758.1"/>
    <property type="molecule type" value="Genomic_DNA"/>
</dbReference>
<evidence type="ECO:0000313" key="8">
    <source>
        <dbReference type="Proteomes" id="UP000663870"/>
    </source>
</evidence>
<evidence type="ECO:0000256" key="4">
    <source>
        <dbReference type="SAM" id="Phobius"/>
    </source>
</evidence>
<dbReference type="PANTHER" id="PTHR47160">
    <property type="entry name" value="PUTATIVE-RELATED"/>
    <property type="match status" value="1"/>
</dbReference>
<keyword evidence="1" id="KW-0479">Metal-binding</keyword>
<gene>
    <name evidence="7" type="ORF">JXQ802_LOCUS15201</name>
    <name evidence="6" type="ORF">PYM288_LOCUS7985</name>
</gene>
<protein>
    <recommendedName>
        <fullName evidence="5">FLYWCH-type domain-containing protein</fullName>
    </recommendedName>
</protein>
<evidence type="ECO:0000313" key="7">
    <source>
        <dbReference type="EMBL" id="CAF1021741.1"/>
    </source>
</evidence>
<keyword evidence="4" id="KW-0472">Membrane</keyword>
<dbReference type="EMBL" id="CAJNOL010000351">
    <property type="protein sequence ID" value="CAF1021741.1"/>
    <property type="molecule type" value="Genomic_DNA"/>
</dbReference>
<reference evidence="7" key="1">
    <citation type="submission" date="2021-02" db="EMBL/GenBank/DDBJ databases">
        <authorList>
            <person name="Nowell W R."/>
        </authorList>
    </citation>
    <scope>NUCLEOTIDE SEQUENCE</scope>
</reference>
<dbReference type="GO" id="GO:0008270">
    <property type="term" value="F:zinc ion binding"/>
    <property type="evidence" value="ECO:0007669"/>
    <property type="project" value="UniProtKB-KW"/>
</dbReference>
<dbReference type="Pfam" id="PF04500">
    <property type="entry name" value="FLYWCH"/>
    <property type="match status" value="1"/>
</dbReference>
<dbReference type="InterPro" id="IPR007588">
    <property type="entry name" value="Znf_FLYWCH"/>
</dbReference>
<keyword evidence="8" id="KW-1185">Reference proteome</keyword>
<evidence type="ECO:0000256" key="3">
    <source>
        <dbReference type="ARBA" id="ARBA00022833"/>
    </source>
</evidence>
<feature type="transmembrane region" description="Helical" evidence="4">
    <location>
        <begin position="191"/>
        <end position="216"/>
    </location>
</feature>
<dbReference type="Gene3D" id="2.20.25.240">
    <property type="match status" value="1"/>
</dbReference>
<proteinExistence type="predicted"/>
<sequence>MSQIEKLLSVKGKPMIHHEGYIYTAERTTSTKLIFRCQNRDCKARCHTNLSMDVFLSQPTAHCHAPQPDRVPAIQLKNEIKARAVTTDESTSSIIHSALRTYPLSAAGELPKNEALMLMIRRQRTVETIDVDGCLLEKLRKTYRDEDFILHEDKNLIIFTTKTNLSILKQNKHWFADGTFKVCPDDYYQLFTLHAMMTNAIIPLVYGLLIGCFFHFSQAIWRQVQGKGLVTKYKEDEYFRLNVRKLIALAFVPVDEITTGFDLIVNQFDDDADDLLDYFEKTWIGEPKRRGTGRKKPQFDHKLWNMHDRVVAAVPRSNNSDWIN</sequence>
<accession>A0A814IBK3</accession>
<evidence type="ECO:0000313" key="6">
    <source>
        <dbReference type="EMBL" id="CAF0869758.1"/>
    </source>
</evidence>
<evidence type="ECO:0000259" key="5">
    <source>
        <dbReference type="Pfam" id="PF04500"/>
    </source>
</evidence>
<evidence type="ECO:0000256" key="2">
    <source>
        <dbReference type="ARBA" id="ARBA00022771"/>
    </source>
</evidence>
<dbReference type="AlphaFoldDB" id="A0A814IBK3"/>
<keyword evidence="2" id="KW-0863">Zinc-finger</keyword>